<dbReference type="Pfam" id="PF14223">
    <property type="entry name" value="Retrotran_gag_2"/>
    <property type="match status" value="1"/>
</dbReference>
<dbReference type="EMBL" id="JBBNAG010000006">
    <property type="protein sequence ID" value="KAK9125734.1"/>
    <property type="molecule type" value="Genomic_DNA"/>
</dbReference>
<reference evidence="1 2" key="1">
    <citation type="submission" date="2024-01" db="EMBL/GenBank/DDBJ databases">
        <title>Genome assemblies of Stephania.</title>
        <authorList>
            <person name="Yang L."/>
        </authorList>
    </citation>
    <scope>NUCLEOTIDE SEQUENCE [LARGE SCALE GENOMIC DNA]</scope>
    <source>
        <strain evidence="1">JXDWG</strain>
        <tissue evidence="1">Leaf</tissue>
    </source>
</reference>
<evidence type="ECO:0000313" key="2">
    <source>
        <dbReference type="Proteomes" id="UP001419268"/>
    </source>
</evidence>
<evidence type="ECO:0000313" key="1">
    <source>
        <dbReference type="EMBL" id="KAK9125734.1"/>
    </source>
</evidence>
<organism evidence="1 2">
    <name type="scientific">Stephania cephalantha</name>
    <dbReference type="NCBI Taxonomy" id="152367"/>
    <lineage>
        <taxon>Eukaryota</taxon>
        <taxon>Viridiplantae</taxon>
        <taxon>Streptophyta</taxon>
        <taxon>Embryophyta</taxon>
        <taxon>Tracheophyta</taxon>
        <taxon>Spermatophyta</taxon>
        <taxon>Magnoliopsida</taxon>
        <taxon>Ranunculales</taxon>
        <taxon>Menispermaceae</taxon>
        <taxon>Menispermoideae</taxon>
        <taxon>Cissampelideae</taxon>
        <taxon>Stephania</taxon>
    </lineage>
</organism>
<gene>
    <name evidence="1" type="ORF">Scep_014580</name>
</gene>
<sequence>MLATMVPELQKDMEHMEAYDMATTLKEMFQQQARQERFEIVKNLHSCKMVEGASVSPHVLKMKGYIDHLDRLGFPISQELATDLILNSLPDSYSQFMMSYNMNYMEKSISELHLMHKTAEQNVKKPIASVLMVQKGKALKKKGKGNAKVTKAVVTVTKPMEQVKPHVVSTSQSQKEKEKEGNYHFCHARGHWFRNCKLYLEDLNKKKSIATTTSGSHQK</sequence>
<name>A0AAP0J1I2_9MAGN</name>
<protein>
    <recommendedName>
        <fullName evidence="3">Zinc finger, CCHC-type</fullName>
    </recommendedName>
</protein>
<comment type="caution">
    <text evidence="1">The sequence shown here is derived from an EMBL/GenBank/DDBJ whole genome shotgun (WGS) entry which is preliminary data.</text>
</comment>
<dbReference type="AlphaFoldDB" id="A0AAP0J1I2"/>
<accession>A0AAP0J1I2</accession>
<evidence type="ECO:0008006" key="3">
    <source>
        <dbReference type="Google" id="ProtNLM"/>
    </source>
</evidence>
<proteinExistence type="predicted"/>
<dbReference type="Proteomes" id="UP001419268">
    <property type="component" value="Unassembled WGS sequence"/>
</dbReference>
<keyword evidence="2" id="KW-1185">Reference proteome</keyword>